<gene>
    <name evidence="2" type="primary">avd</name>
    <name evidence="2" type="ORF">CIK83_12040</name>
</gene>
<dbReference type="GeneID" id="303189651"/>
<feature type="domain" description="bAvd-like" evidence="1">
    <location>
        <begin position="10"/>
        <end position="113"/>
    </location>
</feature>
<reference evidence="2 3" key="1">
    <citation type="journal article" date="2017" name="Elife">
        <title>Extensive horizontal gene transfer in cheese-associated bacteria.</title>
        <authorList>
            <person name="Bonham K.S."/>
            <person name="Wolfe B.E."/>
            <person name="Dutton R.J."/>
        </authorList>
    </citation>
    <scope>NUCLEOTIDE SEQUENCE [LARGE SCALE GENOMIC DNA]</scope>
    <source>
        <strain evidence="2 3">JB196</strain>
    </source>
</reference>
<proteinExistence type="predicted"/>
<dbReference type="Proteomes" id="UP000252479">
    <property type="component" value="Unassembled WGS sequence"/>
</dbReference>
<dbReference type="InterPro" id="IPR036583">
    <property type="entry name" value="23S_rRNA_IVS_sf"/>
</dbReference>
<name>A0A368LHL8_9VIBR</name>
<protein>
    <submittedName>
        <fullName evidence="2">Diversity-generating retroelement protein Avd</fullName>
    </submittedName>
</protein>
<dbReference type="Gene3D" id="1.20.1440.60">
    <property type="entry name" value="23S rRNA-intervening sequence"/>
    <property type="match status" value="1"/>
</dbReference>
<sequence length="121" mass="14167">MTNKHQTLTLEARCDEMIQYGYVALRQFPKHEKHVLGAEIRLTMLKIQRLIVTALKKFHKKTTLTDLDIEIAVLLRQVRLSKDLRYIDTKKYKSWVSFIVEMGRMTGGWMKKIHAPKAVAL</sequence>
<organism evidence="2 3">
    <name type="scientific">Vibrio casei</name>
    <dbReference type="NCBI Taxonomy" id="673372"/>
    <lineage>
        <taxon>Bacteria</taxon>
        <taxon>Pseudomonadati</taxon>
        <taxon>Pseudomonadota</taxon>
        <taxon>Gammaproteobacteria</taxon>
        <taxon>Vibrionales</taxon>
        <taxon>Vibrionaceae</taxon>
        <taxon>Vibrio</taxon>
    </lineage>
</organism>
<dbReference type="SUPFAM" id="SSF158446">
    <property type="entry name" value="IVS-encoded protein-like"/>
    <property type="match status" value="1"/>
</dbReference>
<comment type="caution">
    <text evidence="2">The sequence shown here is derived from an EMBL/GenBank/DDBJ whole genome shotgun (WGS) entry which is preliminary data.</text>
</comment>
<evidence type="ECO:0000259" key="1">
    <source>
        <dbReference type="Pfam" id="PF22296"/>
    </source>
</evidence>
<evidence type="ECO:0000313" key="2">
    <source>
        <dbReference type="EMBL" id="RCS70188.1"/>
    </source>
</evidence>
<evidence type="ECO:0000313" key="3">
    <source>
        <dbReference type="Proteomes" id="UP000252479"/>
    </source>
</evidence>
<dbReference type="EMBL" id="QPGL01000002">
    <property type="protein sequence ID" value="RCS70188.1"/>
    <property type="molecule type" value="Genomic_DNA"/>
</dbReference>
<dbReference type="NCBIfam" id="NF033474">
    <property type="entry name" value="DivGenRetAVD"/>
    <property type="match status" value="1"/>
</dbReference>
<dbReference type="RefSeq" id="WP_114282045.1">
    <property type="nucleotide sequence ID" value="NZ_FUKS01000013.1"/>
</dbReference>
<dbReference type="CDD" id="cd16376">
    <property type="entry name" value="Avd_like"/>
    <property type="match status" value="1"/>
</dbReference>
<dbReference type="Pfam" id="PF22296">
    <property type="entry name" value="bAvd"/>
    <property type="match status" value="1"/>
</dbReference>
<dbReference type="AlphaFoldDB" id="A0A368LHL8"/>
<keyword evidence="3" id="KW-1185">Reference proteome</keyword>
<dbReference type="InterPro" id="IPR055360">
    <property type="entry name" value="bAvd"/>
</dbReference>
<accession>A0A368LHL8</accession>